<dbReference type="EMBL" id="MEZK01000007">
    <property type="protein sequence ID" value="OGD63595.1"/>
    <property type="molecule type" value="Genomic_DNA"/>
</dbReference>
<evidence type="ECO:0000256" key="1">
    <source>
        <dbReference type="SAM" id="SignalP"/>
    </source>
</evidence>
<proteinExistence type="predicted"/>
<dbReference type="InterPro" id="IPR009003">
    <property type="entry name" value="Peptidase_S1_PA"/>
</dbReference>
<dbReference type="PROSITE" id="PS51257">
    <property type="entry name" value="PROKAR_LIPOPROTEIN"/>
    <property type="match status" value="1"/>
</dbReference>
<comment type="caution">
    <text evidence="2">The sequence shown here is derived from an EMBL/GenBank/DDBJ whole genome shotgun (WGS) entry which is preliminary data.</text>
</comment>
<dbReference type="Proteomes" id="UP000177006">
    <property type="component" value="Unassembled WGS sequence"/>
</dbReference>
<dbReference type="Pfam" id="PF13365">
    <property type="entry name" value="Trypsin_2"/>
    <property type="match status" value="1"/>
</dbReference>
<dbReference type="SUPFAM" id="SSF50494">
    <property type="entry name" value="Trypsin-like serine proteases"/>
    <property type="match status" value="1"/>
</dbReference>
<evidence type="ECO:0000313" key="3">
    <source>
        <dbReference type="Proteomes" id="UP000177006"/>
    </source>
</evidence>
<gene>
    <name evidence="2" type="ORF">A2160_01865</name>
</gene>
<feature type="chain" id="PRO_5009518296" description="Serine protease" evidence="1">
    <location>
        <begin position="24"/>
        <end position="317"/>
    </location>
</feature>
<organism evidence="2 3">
    <name type="scientific">Candidatus Beckwithbacteria bacterium RBG_13_42_9</name>
    <dbReference type="NCBI Taxonomy" id="1797457"/>
    <lineage>
        <taxon>Bacteria</taxon>
        <taxon>Candidatus Beckwithiibacteriota</taxon>
    </lineage>
</organism>
<reference evidence="2 3" key="1">
    <citation type="journal article" date="2016" name="Nat. Commun.">
        <title>Thousands of microbial genomes shed light on interconnected biogeochemical processes in an aquifer system.</title>
        <authorList>
            <person name="Anantharaman K."/>
            <person name="Brown C.T."/>
            <person name="Hug L.A."/>
            <person name="Sharon I."/>
            <person name="Castelle C.J."/>
            <person name="Probst A.J."/>
            <person name="Thomas B.C."/>
            <person name="Singh A."/>
            <person name="Wilkins M.J."/>
            <person name="Karaoz U."/>
            <person name="Brodie E.L."/>
            <person name="Williams K.H."/>
            <person name="Hubbard S.S."/>
            <person name="Banfield J.F."/>
        </authorList>
    </citation>
    <scope>NUCLEOTIDE SEQUENCE [LARGE SCALE GENOMIC DNA]</scope>
</reference>
<protein>
    <recommendedName>
        <fullName evidence="4">Serine protease</fullName>
    </recommendedName>
</protein>
<evidence type="ECO:0000313" key="2">
    <source>
        <dbReference type="EMBL" id="OGD63595.1"/>
    </source>
</evidence>
<name>A0A1F5E8A5_9BACT</name>
<keyword evidence="1" id="KW-0732">Signal</keyword>
<feature type="signal peptide" evidence="1">
    <location>
        <begin position="1"/>
        <end position="23"/>
    </location>
</feature>
<dbReference type="AlphaFoldDB" id="A0A1F5E8A5"/>
<sequence length="317" mass="33652">MEGLLKRTILSLLAGSLAGAACAPQEQPRAVIGPISAPVAAANHEAGRLQVSVKPQYDLPATPTPYPTPEGGYDSSPNGILLQQTAEALQYGQDTQFVPTAQITQELFDQTRAGTLALRFFDKDGYSVGVCTGWVPQTEDSGLYIVTADHCLKSATHLWSWRPGIDKTTGLHPIIGRASDPQSDLAVFKVQASPSFAQRYSRLPWADSLTPQEGLMVGYPAAFIVVNPDTSLPGGQDFLTFGKTLRLEPWTNNPDSPSNLLVAKGVVSGGSSGSPVVAPGPDGPLAFGITISKIEDLQDPQAIVSPLNLRPLLETIR</sequence>
<accession>A0A1F5E8A5</accession>
<evidence type="ECO:0008006" key="4">
    <source>
        <dbReference type="Google" id="ProtNLM"/>
    </source>
</evidence>
<dbReference type="Gene3D" id="2.40.10.120">
    <property type="match status" value="1"/>
</dbReference>